<evidence type="ECO:0000256" key="1">
    <source>
        <dbReference type="ARBA" id="ARBA00004713"/>
    </source>
</evidence>
<dbReference type="EMBL" id="FNQC01000002">
    <property type="protein sequence ID" value="SDY71456.1"/>
    <property type="molecule type" value="Genomic_DNA"/>
</dbReference>
<proteinExistence type="inferred from homology"/>
<keyword evidence="7" id="KW-0448">Lipopolysaccharide biosynthesis</keyword>
<comment type="catalytic activity">
    <reaction evidence="6 7">
        <text>lipid IVA (E. coli) + CMP-3-deoxy-beta-D-manno-octulosonate = alpha-Kdo-(2-&gt;6)-lipid IVA (E. coli) + CMP + H(+)</text>
        <dbReference type="Rhea" id="RHEA:28066"/>
        <dbReference type="ChEBI" id="CHEBI:15378"/>
        <dbReference type="ChEBI" id="CHEBI:58603"/>
        <dbReference type="ChEBI" id="CHEBI:60364"/>
        <dbReference type="ChEBI" id="CHEBI:60377"/>
        <dbReference type="ChEBI" id="CHEBI:85987"/>
        <dbReference type="EC" id="2.4.99.12"/>
    </reaction>
</comment>
<comment type="pathway">
    <text evidence="1 7">Bacterial outer membrane biogenesis; LPS core biosynthesis.</text>
</comment>
<dbReference type="EC" id="2.4.99.12" evidence="2 7"/>
<evidence type="ECO:0000256" key="6">
    <source>
        <dbReference type="ARBA" id="ARBA00049183"/>
    </source>
</evidence>
<organism evidence="9 10">
    <name type="scientific">Rhodonellum ikkaensis</name>
    <dbReference type="NCBI Taxonomy" id="336829"/>
    <lineage>
        <taxon>Bacteria</taxon>
        <taxon>Pseudomonadati</taxon>
        <taxon>Bacteroidota</taxon>
        <taxon>Cytophagia</taxon>
        <taxon>Cytophagales</taxon>
        <taxon>Cytophagaceae</taxon>
        <taxon>Rhodonellum</taxon>
    </lineage>
</organism>
<comment type="caution">
    <text evidence="9">The sequence shown here is derived from an EMBL/GenBank/DDBJ whole genome shotgun (WGS) entry which is preliminary data.</text>
</comment>
<evidence type="ECO:0000313" key="10">
    <source>
        <dbReference type="Proteomes" id="UP000199663"/>
    </source>
</evidence>
<evidence type="ECO:0000256" key="4">
    <source>
        <dbReference type="ARBA" id="ARBA00022679"/>
    </source>
</evidence>
<evidence type="ECO:0000256" key="7">
    <source>
        <dbReference type="RuleBase" id="RU365103"/>
    </source>
</evidence>
<dbReference type="InterPro" id="IPR038107">
    <property type="entry name" value="Glycos_transf_N_sf"/>
</dbReference>
<protein>
    <recommendedName>
        <fullName evidence="3 7">3-deoxy-D-manno-octulosonic acid transferase</fullName>
        <shortName evidence="7">Kdo transferase</shortName>
        <ecNumber evidence="2 7">2.4.99.12</ecNumber>
    </recommendedName>
    <alternativeName>
        <fullName evidence="5 7">Lipid IV(A) 3-deoxy-D-manno-octulosonic acid transferase</fullName>
    </alternativeName>
</protein>
<reference evidence="9 10" key="1">
    <citation type="submission" date="2016-10" db="EMBL/GenBank/DDBJ databases">
        <authorList>
            <person name="Varghese N."/>
            <person name="Submissions S."/>
        </authorList>
    </citation>
    <scope>NUCLEOTIDE SEQUENCE [LARGE SCALE GENOMIC DNA]</scope>
    <source>
        <strain evidence="9 10">DSM 17997</strain>
    </source>
</reference>
<evidence type="ECO:0000256" key="3">
    <source>
        <dbReference type="ARBA" id="ARBA00019077"/>
    </source>
</evidence>
<dbReference type="InterPro" id="IPR007507">
    <property type="entry name" value="Glycos_transf_N"/>
</dbReference>
<name>A0A1H3M4G7_9BACT</name>
<feature type="domain" description="3-deoxy-D-manno-octulosonic-acid transferase N-terminal" evidence="8">
    <location>
        <begin position="59"/>
        <end position="222"/>
    </location>
</feature>
<keyword evidence="4 7" id="KW-0808">Transferase</keyword>
<keyword evidence="7" id="KW-1003">Cell membrane</keyword>
<dbReference type="Gene3D" id="3.40.50.11720">
    <property type="entry name" value="3-Deoxy-D-manno-octulosonic-acid transferase, N-terminal domain"/>
    <property type="match status" value="1"/>
</dbReference>
<gene>
    <name evidence="9" type="ORF">SAMN05444412_102339</name>
</gene>
<accession>A0A1H3M4G7</accession>
<dbReference type="SUPFAM" id="SSF53756">
    <property type="entry name" value="UDP-Glycosyltransferase/glycogen phosphorylase"/>
    <property type="match status" value="1"/>
</dbReference>
<evidence type="ECO:0000256" key="5">
    <source>
        <dbReference type="ARBA" id="ARBA00031445"/>
    </source>
</evidence>
<keyword evidence="7" id="KW-0472">Membrane</keyword>
<dbReference type="GO" id="GO:0016740">
    <property type="term" value="F:transferase activity"/>
    <property type="evidence" value="ECO:0007669"/>
    <property type="project" value="UniProtKB-KW"/>
</dbReference>
<evidence type="ECO:0000259" key="8">
    <source>
        <dbReference type="Pfam" id="PF04413"/>
    </source>
</evidence>
<comment type="subcellular location">
    <subcellularLocation>
        <location evidence="7">Cell membrane</location>
    </subcellularLocation>
</comment>
<dbReference type="PANTHER" id="PTHR42755">
    <property type="entry name" value="3-DEOXY-MANNO-OCTULOSONATE CYTIDYLYLTRANSFERASE"/>
    <property type="match status" value="1"/>
</dbReference>
<comment type="similarity">
    <text evidence="7">Belongs to the glycosyltransferase group 1 family.</text>
</comment>
<keyword evidence="10" id="KW-1185">Reference proteome</keyword>
<dbReference type="Pfam" id="PF04413">
    <property type="entry name" value="Glycos_transf_N"/>
    <property type="match status" value="1"/>
</dbReference>
<dbReference type="Gene3D" id="3.40.50.2000">
    <property type="entry name" value="Glycogen Phosphorylase B"/>
    <property type="match status" value="1"/>
</dbReference>
<sequence>MESLWTVLPIFAPMKPIYDFSTHLFSTLAKIATGTNSKLGKLVDGRENLFGKLAEFRKNFTAPIAWFHVASLGEYEQARPVIAELKRKMPEYGVVVSFFSPSGFDHVSNKSQSDVDFITYLPIDTPRNAKMFLGILQPALAFFVKYDLWANHILTAKKMKIPLFLISASMRADQIYFKVYGGFFRKILESFAHIFTQNRETIDLLEGVGIGCTTLTGDTRYDRVKQISQHPKSFPEIKSFVAGKPVLVVGSAWEEDMDLILPFINTHSEYCYIVAPHDINVQAIEKWQKRIVRKSIKYSEIGKNQSADVLFIDNIGMLSSLYQYARIAYIGGAFGKGLHNILEPLAYGIPVVFGNLQKVTKFPEAEISKNQGCGFSVSTEKEFEEIMGELEDPEVYQKACSSAEKLVSGNLGSAAKIIQSVMDQIKKS</sequence>
<dbReference type="InterPro" id="IPR039901">
    <property type="entry name" value="Kdotransferase"/>
</dbReference>
<dbReference type="Proteomes" id="UP000199663">
    <property type="component" value="Unassembled WGS sequence"/>
</dbReference>
<dbReference type="PANTHER" id="PTHR42755:SF1">
    <property type="entry name" value="3-DEOXY-D-MANNO-OCTULOSONIC ACID TRANSFERASE, MITOCHONDRIAL-RELATED"/>
    <property type="match status" value="1"/>
</dbReference>
<evidence type="ECO:0000313" key="9">
    <source>
        <dbReference type="EMBL" id="SDY71456.1"/>
    </source>
</evidence>
<comment type="function">
    <text evidence="7">Involved in lipopolysaccharide (LPS) biosynthesis. Catalyzes the transfer of 3-deoxy-D-manno-octulosonate (Kdo) residue(s) from CMP-Kdo to lipid IV(A), the tetraacyldisaccharide-1,4'-bisphosphate precursor of lipid A.</text>
</comment>
<evidence type="ECO:0000256" key="2">
    <source>
        <dbReference type="ARBA" id="ARBA00012621"/>
    </source>
</evidence>